<protein>
    <submittedName>
        <fullName evidence="1">Uncharacterized protein</fullName>
    </submittedName>
</protein>
<sequence>FGRRSTGAGRCRCRLWVLALGTQKLSRYLICSSSFTSTYSLTCPSTPAFASSYSYAYVPFFSQQPPPHDCLCQRYIFL</sequence>
<dbReference type="AlphaFoldDB" id="A0A4S8KJR3"/>
<name>A0A4S8KJR3_DENBC</name>
<gene>
    <name evidence="1" type="ORF">K435DRAFT_846852</name>
</gene>
<evidence type="ECO:0000313" key="1">
    <source>
        <dbReference type="EMBL" id="THU75689.1"/>
    </source>
</evidence>
<dbReference type="EMBL" id="ML181675">
    <property type="protein sequence ID" value="THU75689.1"/>
    <property type="molecule type" value="Genomic_DNA"/>
</dbReference>
<feature type="non-terminal residue" evidence="1">
    <location>
        <position position="1"/>
    </location>
</feature>
<dbReference type="Proteomes" id="UP000297245">
    <property type="component" value="Unassembled WGS sequence"/>
</dbReference>
<keyword evidence="2" id="KW-1185">Reference proteome</keyword>
<reference evidence="1 2" key="1">
    <citation type="journal article" date="2019" name="Nat. Ecol. Evol.">
        <title>Megaphylogeny resolves global patterns of mushroom evolution.</title>
        <authorList>
            <person name="Varga T."/>
            <person name="Krizsan K."/>
            <person name="Foldi C."/>
            <person name="Dima B."/>
            <person name="Sanchez-Garcia M."/>
            <person name="Sanchez-Ramirez S."/>
            <person name="Szollosi G.J."/>
            <person name="Szarkandi J.G."/>
            <person name="Papp V."/>
            <person name="Albert L."/>
            <person name="Andreopoulos W."/>
            <person name="Angelini C."/>
            <person name="Antonin V."/>
            <person name="Barry K.W."/>
            <person name="Bougher N.L."/>
            <person name="Buchanan P."/>
            <person name="Buyck B."/>
            <person name="Bense V."/>
            <person name="Catcheside P."/>
            <person name="Chovatia M."/>
            <person name="Cooper J."/>
            <person name="Damon W."/>
            <person name="Desjardin D."/>
            <person name="Finy P."/>
            <person name="Geml J."/>
            <person name="Haridas S."/>
            <person name="Hughes K."/>
            <person name="Justo A."/>
            <person name="Karasinski D."/>
            <person name="Kautmanova I."/>
            <person name="Kiss B."/>
            <person name="Kocsube S."/>
            <person name="Kotiranta H."/>
            <person name="LaButti K.M."/>
            <person name="Lechner B.E."/>
            <person name="Liimatainen K."/>
            <person name="Lipzen A."/>
            <person name="Lukacs Z."/>
            <person name="Mihaltcheva S."/>
            <person name="Morgado L.N."/>
            <person name="Niskanen T."/>
            <person name="Noordeloos M.E."/>
            <person name="Ohm R.A."/>
            <person name="Ortiz-Santana B."/>
            <person name="Ovrebo C."/>
            <person name="Racz N."/>
            <person name="Riley R."/>
            <person name="Savchenko A."/>
            <person name="Shiryaev A."/>
            <person name="Soop K."/>
            <person name="Spirin V."/>
            <person name="Szebenyi C."/>
            <person name="Tomsovsky M."/>
            <person name="Tulloss R.E."/>
            <person name="Uehling J."/>
            <person name="Grigoriev I.V."/>
            <person name="Vagvolgyi C."/>
            <person name="Papp T."/>
            <person name="Martin F.M."/>
            <person name="Miettinen O."/>
            <person name="Hibbett D.S."/>
            <person name="Nagy L.G."/>
        </authorList>
    </citation>
    <scope>NUCLEOTIDE SEQUENCE [LARGE SCALE GENOMIC DNA]</scope>
    <source>
        <strain evidence="1 2">CBS 962.96</strain>
    </source>
</reference>
<accession>A0A4S8KJR3</accession>
<evidence type="ECO:0000313" key="2">
    <source>
        <dbReference type="Proteomes" id="UP000297245"/>
    </source>
</evidence>
<proteinExistence type="predicted"/>
<organism evidence="1 2">
    <name type="scientific">Dendrothele bispora (strain CBS 962.96)</name>
    <dbReference type="NCBI Taxonomy" id="1314807"/>
    <lineage>
        <taxon>Eukaryota</taxon>
        <taxon>Fungi</taxon>
        <taxon>Dikarya</taxon>
        <taxon>Basidiomycota</taxon>
        <taxon>Agaricomycotina</taxon>
        <taxon>Agaricomycetes</taxon>
        <taxon>Agaricomycetidae</taxon>
        <taxon>Agaricales</taxon>
        <taxon>Agaricales incertae sedis</taxon>
        <taxon>Dendrothele</taxon>
    </lineage>
</organism>